<dbReference type="InterPro" id="IPR000905">
    <property type="entry name" value="Gcp-like_dom"/>
</dbReference>
<dbReference type="RefSeq" id="WP_124751124.1">
    <property type="nucleotide sequence ID" value="NZ_RQYS01000016.1"/>
</dbReference>
<dbReference type="PANTHER" id="PTHR11735">
    <property type="entry name" value="TRNA N6-ADENOSINE THREONYLCARBAMOYLTRANSFERASE"/>
    <property type="match status" value="1"/>
</dbReference>
<name>A0A3P1XVW1_TANFO</name>
<dbReference type="EMBL" id="RQYS01000016">
    <property type="protein sequence ID" value="RRD62140.1"/>
    <property type="molecule type" value="Genomic_DNA"/>
</dbReference>
<dbReference type="SUPFAM" id="SSF53067">
    <property type="entry name" value="Actin-like ATPase domain"/>
    <property type="match status" value="2"/>
</dbReference>
<dbReference type="GO" id="GO:0016740">
    <property type="term" value="F:transferase activity"/>
    <property type="evidence" value="ECO:0007669"/>
    <property type="project" value="UniProtKB-KW"/>
</dbReference>
<dbReference type="Proteomes" id="UP000278609">
    <property type="component" value="Unassembled WGS sequence"/>
</dbReference>
<dbReference type="Gene3D" id="3.30.420.40">
    <property type="match status" value="2"/>
</dbReference>
<evidence type="ECO:0000313" key="3">
    <source>
        <dbReference type="Proteomes" id="UP000278609"/>
    </source>
</evidence>
<sequence>MRILHIETSTKVCSVALSEGGSVVFEKASFEGPSHASLAGLFVEEAMSAAKGTLDAVAVSAGPGSYTGLRIGVSLAKGLCVGAGVPLIAVPTLELLASEAIRKHGDADGLYCAMMDARRMEVYAAIYDARLHPVRETMAEIITPESYASWLETRRVCFFGDGATKCQSVLTSENAVFIDEIYPLATAMVPLAEKAFLEKRFVDTAYFEPLYLKEFIATTPKNKVLGK</sequence>
<keyword evidence="2" id="KW-0808">Transferase</keyword>
<dbReference type="InterPro" id="IPR043129">
    <property type="entry name" value="ATPase_NBD"/>
</dbReference>
<dbReference type="Pfam" id="PF00814">
    <property type="entry name" value="TsaD"/>
    <property type="match status" value="1"/>
</dbReference>
<comment type="caution">
    <text evidence="2">The sequence shown here is derived from an EMBL/GenBank/DDBJ whole genome shotgun (WGS) entry which is preliminary data.</text>
</comment>
<feature type="domain" description="Gcp-like" evidence="1">
    <location>
        <begin position="34"/>
        <end position="140"/>
    </location>
</feature>
<proteinExistence type="predicted"/>
<evidence type="ECO:0000313" key="2">
    <source>
        <dbReference type="EMBL" id="RRD62140.1"/>
    </source>
</evidence>
<dbReference type="GO" id="GO:0005829">
    <property type="term" value="C:cytosol"/>
    <property type="evidence" value="ECO:0007669"/>
    <property type="project" value="TreeGrafter"/>
</dbReference>
<protein>
    <submittedName>
        <fullName evidence="2">tRNA (Adenosine(37)-N6)-threonylcarbamoyltransferase complex dimerization subunit type 1 TsaB</fullName>
    </submittedName>
</protein>
<evidence type="ECO:0000259" key="1">
    <source>
        <dbReference type="Pfam" id="PF00814"/>
    </source>
</evidence>
<reference evidence="2 3" key="1">
    <citation type="submission" date="2018-11" db="EMBL/GenBank/DDBJ databases">
        <title>Genomes From Bacteria Associated with the Canine Oral Cavity: a Test Case for Automated Genome-Based Taxonomic Assignment.</title>
        <authorList>
            <person name="Coil D.A."/>
            <person name="Jospin G."/>
            <person name="Darling A.E."/>
            <person name="Wallis C."/>
            <person name="Davis I.J."/>
            <person name="Harris S."/>
            <person name="Eisen J.A."/>
            <person name="Holcombe L.J."/>
            <person name="O'Flynn C."/>
        </authorList>
    </citation>
    <scope>NUCLEOTIDE SEQUENCE [LARGE SCALE GENOMIC DNA]</scope>
    <source>
        <strain evidence="2 3">OH2617_COT-023</strain>
    </source>
</reference>
<organism evidence="2 3">
    <name type="scientific">Tannerella forsythia</name>
    <name type="common">Bacteroides forsythus</name>
    <dbReference type="NCBI Taxonomy" id="28112"/>
    <lineage>
        <taxon>Bacteria</taxon>
        <taxon>Pseudomonadati</taxon>
        <taxon>Bacteroidota</taxon>
        <taxon>Bacteroidia</taxon>
        <taxon>Bacteroidales</taxon>
        <taxon>Tannerellaceae</taxon>
        <taxon>Tannerella</taxon>
    </lineage>
</organism>
<dbReference type="CDD" id="cd24032">
    <property type="entry name" value="ASKHA_NBD_TsaB"/>
    <property type="match status" value="1"/>
</dbReference>
<dbReference type="PANTHER" id="PTHR11735:SF11">
    <property type="entry name" value="TRNA THREONYLCARBAMOYLADENOSINE BIOSYNTHESIS PROTEIN TSAB"/>
    <property type="match status" value="1"/>
</dbReference>
<dbReference type="AlphaFoldDB" id="A0A3P1XVW1"/>
<dbReference type="OrthoDB" id="9784166at2"/>
<dbReference type="NCBIfam" id="TIGR03725">
    <property type="entry name" value="T6A_YeaZ"/>
    <property type="match status" value="1"/>
</dbReference>
<dbReference type="GO" id="GO:0002949">
    <property type="term" value="P:tRNA threonylcarbamoyladenosine modification"/>
    <property type="evidence" value="ECO:0007669"/>
    <property type="project" value="InterPro"/>
</dbReference>
<gene>
    <name evidence="2" type="primary">tsaB</name>
    <name evidence="2" type="ORF">EII40_04710</name>
</gene>
<accession>A0A3P1XVW1</accession>
<dbReference type="InterPro" id="IPR022496">
    <property type="entry name" value="T6A_TsaB"/>
</dbReference>